<name>A0ABS4FTR6_9BACL</name>
<accession>A0ABS4FTR6</accession>
<gene>
    <name evidence="1" type="ORF">J2Z32_002624</name>
</gene>
<protein>
    <submittedName>
        <fullName evidence="1">Tetratricopeptide (TPR) repeat protein</fullName>
    </submittedName>
</protein>
<evidence type="ECO:0000313" key="2">
    <source>
        <dbReference type="Proteomes" id="UP001519272"/>
    </source>
</evidence>
<comment type="caution">
    <text evidence="1">The sequence shown here is derived from an EMBL/GenBank/DDBJ whole genome shotgun (WGS) entry which is preliminary data.</text>
</comment>
<proteinExistence type="predicted"/>
<organism evidence="1 2">
    <name type="scientific">Paenibacillus turicensis</name>
    <dbReference type="NCBI Taxonomy" id="160487"/>
    <lineage>
        <taxon>Bacteria</taxon>
        <taxon>Bacillati</taxon>
        <taxon>Bacillota</taxon>
        <taxon>Bacilli</taxon>
        <taxon>Bacillales</taxon>
        <taxon>Paenibacillaceae</taxon>
        <taxon>Paenibacillus</taxon>
    </lineage>
</organism>
<dbReference type="RefSeq" id="WP_210089577.1">
    <property type="nucleotide sequence ID" value="NZ_JAGGKG010000011.1"/>
</dbReference>
<sequence length="367" mass="42893">MSSYLNEMDFDELMDQALRLPDGDAKLALLEQAVRVADMREDIEQGFKAREEMVDLCNFEGYPLKALVAFSWLVGMKDKYPELLSGYSLLWKYKYILGNITCFPEVNRTQIENLLEDMKLRFAAEGYSDRTYYYHKMIVLINMGDLEEGIEYYKLVQTMERDEMSNCQACEQASHIVIQAISDNDEGILHAAEPILTEKLKCDVSLQTTIPLVLLTLLRLGRKEEADEWQRKGYKLIKGSRDYLFQFGLHIRYLTYTDPIKALEIFEENVVHSLNQEDPENIMYFSAFASKLFSRLEQENIQFDVRLPLEHPCLHLSREVTALGKYYKNIALDYAYKYDQRNGNHYRSNEILELCQFSELNNDSINL</sequence>
<reference evidence="1 2" key="1">
    <citation type="submission" date="2021-03" db="EMBL/GenBank/DDBJ databases">
        <title>Genomic Encyclopedia of Type Strains, Phase IV (KMG-IV): sequencing the most valuable type-strain genomes for metagenomic binning, comparative biology and taxonomic classification.</title>
        <authorList>
            <person name="Goeker M."/>
        </authorList>
    </citation>
    <scope>NUCLEOTIDE SEQUENCE [LARGE SCALE GENOMIC DNA]</scope>
    <source>
        <strain evidence="1 2">DSM 14349</strain>
    </source>
</reference>
<keyword evidence="2" id="KW-1185">Reference proteome</keyword>
<evidence type="ECO:0000313" key="1">
    <source>
        <dbReference type="EMBL" id="MBP1905976.1"/>
    </source>
</evidence>
<dbReference type="Proteomes" id="UP001519272">
    <property type="component" value="Unassembled WGS sequence"/>
</dbReference>
<dbReference type="EMBL" id="JAGGKG010000011">
    <property type="protein sequence ID" value="MBP1905976.1"/>
    <property type="molecule type" value="Genomic_DNA"/>
</dbReference>